<keyword evidence="1 4" id="KW-0732">Signal</keyword>
<keyword evidence="6" id="KW-1185">Reference proteome</keyword>
<dbReference type="OMA" id="DNTIANM"/>
<accession>D6WLR2</accession>
<dbReference type="GO" id="GO:0005615">
    <property type="term" value="C:extracellular space"/>
    <property type="evidence" value="ECO:0000318"/>
    <property type="project" value="GO_Central"/>
</dbReference>
<dbReference type="KEGG" id="tca:100142010"/>
<dbReference type="OrthoDB" id="7419171at2759"/>
<dbReference type="HOGENOM" id="CLU_069908_0_0_1"/>
<gene>
    <name evidence="5" type="primary">AUGUSTUS-3.0.2_14397</name>
    <name evidence="5" type="ORF">TcasGA2_TC014397</name>
</gene>
<dbReference type="Gene3D" id="3.15.10.30">
    <property type="entry name" value="Haemolymph juvenile hormone binding protein"/>
    <property type="match status" value="1"/>
</dbReference>
<evidence type="ECO:0000256" key="4">
    <source>
        <dbReference type="SAM" id="SignalP"/>
    </source>
</evidence>
<dbReference type="PhylomeDB" id="D6WLR2"/>
<dbReference type="PANTHER" id="PTHR11008:SF14">
    <property type="entry name" value="CIRCADIAN CLOCK-CONTROLLED PROTEIN-LIKE PROTEIN"/>
    <property type="match status" value="1"/>
</dbReference>
<reference evidence="5 6" key="1">
    <citation type="journal article" date="2008" name="Nature">
        <title>The genome of the model beetle and pest Tribolium castaneum.</title>
        <authorList>
            <consortium name="Tribolium Genome Sequencing Consortium"/>
            <person name="Richards S."/>
            <person name="Gibbs R.A."/>
            <person name="Weinstock G.M."/>
            <person name="Brown S.J."/>
            <person name="Denell R."/>
            <person name="Beeman R.W."/>
            <person name="Gibbs R."/>
            <person name="Beeman R.W."/>
            <person name="Brown S.J."/>
            <person name="Bucher G."/>
            <person name="Friedrich M."/>
            <person name="Grimmelikhuijzen C.J."/>
            <person name="Klingler M."/>
            <person name="Lorenzen M."/>
            <person name="Richards S."/>
            <person name="Roth S."/>
            <person name="Schroder R."/>
            <person name="Tautz D."/>
            <person name="Zdobnov E.M."/>
            <person name="Muzny D."/>
            <person name="Gibbs R.A."/>
            <person name="Weinstock G.M."/>
            <person name="Attaway T."/>
            <person name="Bell S."/>
            <person name="Buhay C.J."/>
            <person name="Chandrabose M.N."/>
            <person name="Chavez D."/>
            <person name="Clerk-Blankenburg K.P."/>
            <person name="Cree A."/>
            <person name="Dao M."/>
            <person name="Davis C."/>
            <person name="Chacko J."/>
            <person name="Dinh H."/>
            <person name="Dugan-Rocha S."/>
            <person name="Fowler G."/>
            <person name="Garner T.T."/>
            <person name="Garnes J."/>
            <person name="Gnirke A."/>
            <person name="Hawes A."/>
            <person name="Hernandez J."/>
            <person name="Hines S."/>
            <person name="Holder M."/>
            <person name="Hume J."/>
            <person name="Jhangiani S.N."/>
            <person name="Joshi V."/>
            <person name="Khan Z.M."/>
            <person name="Jackson L."/>
            <person name="Kovar C."/>
            <person name="Kowis A."/>
            <person name="Lee S."/>
            <person name="Lewis L.R."/>
            <person name="Margolis J."/>
            <person name="Morgan M."/>
            <person name="Nazareth L.V."/>
            <person name="Nguyen N."/>
            <person name="Okwuonu G."/>
            <person name="Parker D."/>
            <person name="Richards S."/>
            <person name="Ruiz S.J."/>
            <person name="Santibanez J."/>
            <person name="Savard J."/>
            <person name="Scherer S.E."/>
            <person name="Schneider B."/>
            <person name="Sodergren E."/>
            <person name="Tautz D."/>
            <person name="Vattahil S."/>
            <person name="Villasana D."/>
            <person name="White C.S."/>
            <person name="Wright R."/>
            <person name="Park Y."/>
            <person name="Beeman R.W."/>
            <person name="Lord J."/>
            <person name="Oppert B."/>
            <person name="Lorenzen M."/>
            <person name="Brown S."/>
            <person name="Wang L."/>
            <person name="Savard J."/>
            <person name="Tautz D."/>
            <person name="Richards S."/>
            <person name="Weinstock G."/>
            <person name="Gibbs R.A."/>
            <person name="Liu Y."/>
            <person name="Worley K."/>
            <person name="Weinstock G."/>
            <person name="Elsik C.G."/>
            <person name="Reese J.T."/>
            <person name="Elhaik E."/>
            <person name="Landan G."/>
            <person name="Graur D."/>
            <person name="Arensburger P."/>
            <person name="Atkinson P."/>
            <person name="Beeman R.W."/>
            <person name="Beidler J."/>
            <person name="Brown S.J."/>
            <person name="Demuth J.P."/>
            <person name="Drury D.W."/>
            <person name="Du Y.Z."/>
            <person name="Fujiwara H."/>
            <person name="Lorenzen M."/>
            <person name="Maselli V."/>
            <person name="Osanai M."/>
            <person name="Park Y."/>
            <person name="Robertson H.M."/>
            <person name="Tu Z."/>
            <person name="Wang J.J."/>
            <person name="Wang S."/>
            <person name="Richards S."/>
            <person name="Song H."/>
            <person name="Zhang L."/>
            <person name="Sodergren E."/>
            <person name="Werner D."/>
            <person name="Stanke M."/>
            <person name="Morgenstern B."/>
            <person name="Solovyev V."/>
            <person name="Kosarev P."/>
            <person name="Brown G."/>
            <person name="Chen H.C."/>
            <person name="Ermolaeva O."/>
            <person name="Hlavina W."/>
            <person name="Kapustin Y."/>
            <person name="Kiryutin B."/>
            <person name="Kitts P."/>
            <person name="Maglott D."/>
            <person name="Pruitt K."/>
            <person name="Sapojnikov V."/>
            <person name="Souvorov A."/>
            <person name="Mackey A.J."/>
            <person name="Waterhouse R.M."/>
            <person name="Wyder S."/>
            <person name="Zdobnov E.M."/>
            <person name="Zdobnov E.M."/>
            <person name="Wyder S."/>
            <person name="Kriventseva E.V."/>
            <person name="Kadowaki T."/>
            <person name="Bork P."/>
            <person name="Aranda M."/>
            <person name="Bao R."/>
            <person name="Beermann A."/>
            <person name="Berns N."/>
            <person name="Bolognesi R."/>
            <person name="Bonneton F."/>
            <person name="Bopp D."/>
            <person name="Brown S.J."/>
            <person name="Bucher G."/>
            <person name="Butts T."/>
            <person name="Chaumot A."/>
            <person name="Denell R.E."/>
            <person name="Ferrier D.E."/>
            <person name="Friedrich M."/>
            <person name="Gordon C.M."/>
            <person name="Jindra M."/>
            <person name="Klingler M."/>
            <person name="Lan Q."/>
            <person name="Lattorff H.M."/>
            <person name="Laudet V."/>
            <person name="von Levetsow C."/>
            <person name="Liu Z."/>
            <person name="Lutz R."/>
            <person name="Lynch J.A."/>
            <person name="da Fonseca R.N."/>
            <person name="Posnien N."/>
            <person name="Reuter R."/>
            <person name="Roth S."/>
            <person name="Savard J."/>
            <person name="Schinko J.B."/>
            <person name="Schmitt C."/>
            <person name="Schoppmeier M."/>
            <person name="Schroder R."/>
            <person name="Shippy T.D."/>
            <person name="Simonnet F."/>
            <person name="Marques-Souza H."/>
            <person name="Tautz D."/>
            <person name="Tomoyasu Y."/>
            <person name="Trauner J."/>
            <person name="Van der Zee M."/>
            <person name="Vervoort M."/>
            <person name="Wittkopp N."/>
            <person name="Wimmer E.A."/>
            <person name="Yang X."/>
            <person name="Jones A.K."/>
            <person name="Sattelle D.B."/>
            <person name="Ebert P.R."/>
            <person name="Nelson D."/>
            <person name="Scott J.G."/>
            <person name="Beeman R.W."/>
            <person name="Muthukrishnan S."/>
            <person name="Kramer K.J."/>
            <person name="Arakane Y."/>
            <person name="Beeman R.W."/>
            <person name="Zhu Q."/>
            <person name="Hogenkamp D."/>
            <person name="Dixit R."/>
            <person name="Oppert B."/>
            <person name="Jiang H."/>
            <person name="Zou Z."/>
            <person name="Marshall J."/>
            <person name="Elpidina E."/>
            <person name="Vinokurov K."/>
            <person name="Oppert C."/>
            <person name="Zou Z."/>
            <person name="Evans J."/>
            <person name="Lu Z."/>
            <person name="Zhao P."/>
            <person name="Sumathipala N."/>
            <person name="Altincicek B."/>
            <person name="Vilcinskas A."/>
            <person name="Williams M."/>
            <person name="Hultmark D."/>
            <person name="Hetru C."/>
            <person name="Jiang H."/>
            <person name="Grimmelikhuijzen C.J."/>
            <person name="Hauser F."/>
            <person name="Cazzamali G."/>
            <person name="Williamson M."/>
            <person name="Park Y."/>
            <person name="Li B."/>
            <person name="Tanaka Y."/>
            <person name="Predel R."/>
            <person name="Neupert S."/>
            <person name="Schachtner J."/>
            <person name="Verleyen P."/>
            <person name="Raible F."/>
            <person name="Bork P."/>
            <person name="Friedrich M."/>
            <person name="Walden K.K."/>
            <person name="Robertson H.M."/>
            <person name="Angeli S."/>
            <person name="Foret S."/>
            <person name="Bucher G."/>
            <person name="Schuetz S."/>
            <person name="Maleszka R."/>
            <person name="Wimmer E.A."/>
            <person name="Beeman R.W."/>
            <person name="Lorenzen M."/>
            <person name="Tomoyasu Y."/>
            <person name="Miller S.C."/>
            <person name="Grossmann D."/>
            <person name="Bucher G."/>
        </authorList>
    </citation>
    <scope>NUCLEOTIDE SEQUENCE [LARGE SCALE GENOMIC DNA]</scope>
    <source>
        <strain evidence="5 6">Georgia GA2</strain>
    </source>
</reference>
<organism evidence="5 6">
    <name type="scientific">Tribolium castaneum</name>
    <name type="common">Red flour beetle</name>
    <dbReference type="NCBI Taxonomy" id="7070"/>
    <lineage>
        <taxon>Eukaryota</taxon>
        <taxon>Metazoa</taxon>
        <taxon>Ecdysozoa</taxon>
        <taxon>Arthropoda</taxon>
        <taxon>Hexapoda</taxon>
        <taxon>Insecta</taxon>
        <taxon>Pterygota</taxon>
        <taxon>Neoptera</taxon>
        <taxon>Endopterygota</taxon>
        <taxon>Coleoptera</taxon>
        <taxon>Polyphaga</taxon>
        <taxon>Cucujiformia</taxon>
        <taxon>Tenebrionidae</taxon>
        <taxon>Tenebrionidae incertae sedis</taxon>
        <taxon>Tribolium</taxon>
    </lineage>
</organism>
<dbReference type="InParanoid" id="D6WLR2"/>
<dbReference type="AlphaFoldDB" id="D6WLR2"/>
<dbReference type="Proteomes" id="UP000007266">
    <property type="component" value="Linkage group 5"/>
</dbReference>
<dbReference type="Pfam" id="PF06585">
    <property type="entry name" value="JHBP"/>
    <property type="match status" value="1"/>
</dbReference>
<evidence type="ECO:0000256" key="3">
    <source>
        <dbReference type="ARBA" id="ARBA00060902"/>
    </source>
</evidence>
<feature type="signal peptide" evidence="4">
    <location>
        <begin position="1"/>
        <end position="20"/>
    </location>
</feature>
<feature type="chain" id="PRO_5003089655" evidence="4">
    <location>
        <begin position="21"/>
        <end position="246"/>
    </location>
</feature>
<dbReference type="PANTHER" id="PTHR11008">
    <property type="entry name" value="PROTEIN TAKEOUT-LIKE PROTEIN"/>
    <property type="match status" value="1"/>
</dbReference>
<keyword evidence="2" id="KW-0090">Biological rhythms</keyword>
<dbReference type="SMART" id="SM00700">
    <property type="entry name" value="JHBP"/>
    <property type="match status" value="1"/>
</dbReference>
<comment type="similarity">
    <text evidence="3">Belongs to the TO family.</text>
</comment>
<dbReference type="InterPro" id="IPR010562">
    <property type="entry name" value="Haemolymph_juvenile_hormone-bd"/>
</dbReference>
<name>D6WLR2_TRICA</name>
<evidence type="ECO:0000256" key="2">
    <source>
        <dbReference type="ARBA" id="ARBA00023108"/>
    </source>
</evidence>
<dbReference type="GO" id="GO:0007623">
    <property type="term" value="P:circadian rhythm"/>
    <property type="evidence" value="ECO:0000318"/>
    <property type="project" value="GO_Central"/>
</dbReference>
<evidence type="ECO:0000313" key="5">
    <source>
        <dbReference type="EMBL" id="EFA04152.1"/>
    </source>
</evidence>
<dbReference type="InterPro" id="IPR038606">
    <property type="entry name" value="To_sf"/>
</dbReference>
<evidence type="ECO:0000256" key="1">
    <source>
        <dbReference type="ARBA" id="ARBA00022729"/>
    </source>
</evidence>
<proteinExistence type="inferred from homology"/>
<sequence length="246" mass="28136">MNLSCTLVLSVLMCIGYASARKIPSYVTLCKRDDPKLEQCFINAVEQIRPYFRAGVPDLFIPPMDPLVIPQAGLNSGDNFKASFKNIQIYYADEFKIEHLKVDLNKVYIDLIVSFPRLRIKSQYNIDGRILILTLKGQGPADGNFTNVGAKLTVDGQRFFKKGKEYIGITNKKLDLSLGKPVFYFDNFFRDNPELNEQTNKIINENIVDILDELRPVVDQTVSEFVFGIVTRLFNRYSMDELFPLN</sequence>
<dbReference type="FunFam" id="3.15.10.30:FF:000001">
    <property type="entry name" value="Takeout-like protein 1"/>
    <property type="match status" value="1"/>
</dbReference>
<evidence type="ECO:0000313" key="6">
    <source>
        <dbReference type="Proteomes" id="UP000007266"/>
    </source>
</evidence>
<dbReference type="EMBL" id="KQ971343">
    <property type="protein sequence ID" value="EFA04152.1"/>
    <property type="molecule type" value="Genomic_DNA"/>
</dbReference>
<reference evidence="5 6" key="2">
    <citation type="journal article" date="2010" name="Nucleic Acids Res.">
        <title>BeetleBase in 2010: revisions to provide comprehensive genomic information for Tribolium castaneum.</title>
        <authorList>
            <person name="Kim H.S."/>
            <person name="Murphy T."/>
            <person name="Xia J."/>
            <person name="Caragea D."/>
            <person name="Park Y."/>
            <person name="Beeman R.W."/>
            <person name="Lorenzen M.D."/>
            <person name="Butcher S."/>
            <person name="Manak J.R."/>
            <person name="Brown S.J."/>
        </authorList>
    </citation>
    <scope>GENOME REANNOTATION</scope>
    <source>
        <strain evidence="5 6">Georgia GA2</strain>
    </source>
</reference>
<protein>
    <submittedName>
        <fullName evidence="5">Circadian clock-controlled protein-like Protein</fullName>
    </submittedName>
</protein>